<keyword evidence="8" id="KW-0378">Hydrolase</keyword>
<reference evidence="10" key="1">
    <citation type="journal article" date="2020" name="Biotechnol. Biofuels">
        <title>New insights from the biogas microbiome by comprehensive genome-resolved metagenomics of nearly 1600 species originating from multiple anaerobic digesters.</title>
        <authorList>
            <person name="Campanaro S."/>
            <person name="Treu L."/>
            <person name="Rodriguez-R L.M."/>
            <person name="Kovalovszki A."/>
            <person name="Ziels R.M."/>
            <person name="Maus I."/>
            <person name="Zhu X."/>
            <person name="Kougias P.G."/>
            <person name="Basile A."/>
            <person name="Luo G."/>
            <person name="Schluter A."/>
            <person name="Konstantinidis K.T."/>
            <person name="Angelidaki I."/>
        </authorList>
    </citation>
    <scope>NUCLEOTIDE SEQUENCE</scope>
    <source>
        <strain evidence="10">AS06rmzACSIP_7</strain>
    </source>
</reference>
<keyword evidence="7" id="KW-0479">Metal-binding</keyword>
<proteinExistence type="inferred from homology"/>
<dbReference type="InterPro" id="IPR000787">
    <property type="entry name" value="Peptidase_M29"/>
</dbReference>
<dbReference type="Pfam" id="PF02073">
    <property type="entry name" value="Peptidase_M29"/>
    <property type="match status" value="1"/>
</dbReference>
<evidence type="ECO:0000256" key="5">
    <source>
        <dbReference type="ARBA" id="ARBA00022438"/>
    </source>
</evidence>
<dbReference type="GO" id="GO:0046872">
    <property type="term" value="F:metal ion binding"/>
    <property type="evidence" value="ECO:0007669"/>
    <property type="project" value="UniProtKB-KW"/>
</dbReference>
<evidence type="ECO:0000256" key="2">
    <source>
        <dbReference type="ARBA" id="ARBA00001946"/>
    </source>
</evidence>
<gene>
    <name evidence="10" type="ORF">GXY80_08130</name>
</gene>
<sequence>MLTESQLDKYADVLLWGLKTARKDKFKKGDIILIQYESPATRLTEILYRKVLEMGAHPVQRIGLTFEMEKSLYEKGNDGQVVFLAPGDKELYGKINGRIFLRAPQSLTHLKGVDPMRIGKFLVSRKPLRDILDSREEQGGYGWTLCTVPTQELARQAKTTIRQYETQIVKACYLDAEDPVHEWETIHKAVSGIKKRLNSLKVKHLHVESDHVDLKITPGDHRKWAGVSGHNIPSFEIFFSPDWRGTEGVYFANLPSFRSGNYVTGVRIVFRKGSVVEIEAKEGQDFATKQLAMDVGASRIGEFSLTDRRFSRINRFMADTLFDENYGGPYGNSHIALGSSYTDTYDGDPASMTKAMKKKLGFNDSALHWDLVNTERKRVTAHLLSGEELVIYEDGLFKV</sequence>
<comment type="caution">
    <text evidence="10">The sequence shown here is derived from an EMBL/GenBank/DDBJ whole genome shotgun (WGS) entry which is preliminary data.</text>
</comment>
<dbReference type="GO" id="GO:0004177">
    <property type="term" value="F:aminopeptidase activity"/>
    <property type="evidence" value="ECO:0007669"/>
    <property type="project" value="UniProtKB-KW"/>
</dbReference>
<protein>
    <submittedName>
        <fullName evidence="10">Aminopeptidase</fullName>
    </submittedName>
</protein>
<comment type="similarity">
    <text evidence="4">Belongs to the peptidase M29 family.</text>
</comment>
<dbReference type="PANTHER" id="PTHR34448:SF3">
    <property type="entry name" value="AMINOPEPTIDASE AMPS"/>
    <property type="match status" value="1"/>
</dbReference>
<accession>A0A971S0U7</accession>
<organism evidence="10 11">
    <name type="scientific">Syntrophorhabdus aromaticivorans</name>
    <dbReference type="NCBI Taxonomy" id="328301"/>
    <lineage>
        <taxon>Bacteria</taxon>
        <taxon>Pseudomonadati</taxon>
        <taxon>Thermodesulfobacteriota</taxon>
        <taxon>Syntrophorhabdia</taxon>
        <taxon>Syntrophorhabdales</taxon>
        <taxon>Syntrophorhabdaceae</taxon>
        <taxon>Syntrophorhabdus</taxon>
    </lineage>
</organism>
<dbReference type="Proteomes" id="UP000777265">
    <property type="component" value="Unassembled WGS sequence"/>
</dbReference>
<reference evidence="10" key="2">
    <citation type="submission" date="2020-01" db="EMBL/GenBank/DDBJ databases">
        <authorList>
            <person name="Campanaro S."/>
        </authorList>
    </citation>
    <scope>NUCLEOTIDE SEQUENCE</scope>
    <source>
        <strain evidence="10">AS06rmzACSIP_7</strain>
    </source>
</reference>
<dbReference type="GO" id="GO:0008237">
    <property type="term" value="F:metallopeptidase activity"/>
    <property type="evidence" value="ECO:0007669"/>
    <property type="project" value="UniProtKB-KW"/>
</dbReference>
<dbReference type="InterPro" id="IPR052170">
    <property type="entry name" value="M29_Exopeptidase"/>
</dbReference>
<comment type="cofactor">
    <cofactor evidence="1">
        <name>Co(2+)</name>
        <dbReference type="ChEBI" id="CHEBI:48828"/>
    </cofactor>
</comment>
<dbReference type="Gene3D" id="3.40.1830.10">
    <property type="entry name" value="Thermophilic metalloprotease (M29)"/>
    <property type="match status" value="1"/>
</dbReference>
<evidence type="ECO:0000313" key="10">
    <source>
        <dbReference type="EMBL" id="NLW35433.1"/>
    </source>
</evidence>
<evidence type="ECO:0000256" key="3">
    <source>
        <dbReference type="ARBA" id="ARBA00001947"/>
    </source>
</evidence>
<evidence type="ECO:0000256" key="4">
    <source>
        <dbReference type="ARBA" id="ARBA00008236"/>
    </source>
</evidence>
<dbReference type="GO" id="GO:0006508">
    <property type="term" value="P:proteolysis"/>
    <property type="evidence" value="ECO:0007669"/>
    <property type="project" value="UniProtKB-KW"/>
</dbReference>
<evidence type="ECO:0000256" key="6">
    <source>
        <dbReference type="ARBA" id="ARBA00022670"/>
    </source>
</evidence>
<comment type="cofactor">
    <cofactor evidence="2">
        <name>Mg(2+)</name>
        <dbReference type="ChEBI" id="CHEBI:18420"/>
    </cofactor>
</comment>
<dbReference type="AlphaFoldDB" id="A0A971S0U7"/>
<comment type="cofactor">
    <cofactor evidence="3">
        <name>Zn(2+)</name>
        <dbReference type="ChEBI" id="CHEBI:29105"/>
    </cofactor>
</comment>
<dbReference type="SUPFAM" id="SSF144052">
    <property type="entry name" value="Thermophilic metalloprotease-like"/>
    <property type="match status" value="1"/>
</dbReference>
<dbReference type="PRINTS" id="PR00919">
    <property type="entry name" value="THERMOPTASE"/>
</dbReference>
<dbReference type="EMBL" id="JAAYEE010000132">
    <property type="protein sequence ID" value="NLW35433.1"/>
    <property type="molecule type" value="Genomic_DNA"/>
</dbReference>
<evidence type="ECO:0000256" key="7">
    <source>
        <dbReference type="ARBA" id="ARBA00022723"/>
    </source>
</evidence>
<keyword evidence="9" id="KW-0482">Metalloprotease</keyword>
<evidence type="ECO:0000256" key="9">
    <source>
        <dbReference type="ARBA" id="ARBA00023049"/>
    </source>
</evidence>
<dbReference type="InterPro" id="IPR035097">
    <property type="entry name" value="M29_N-terminal"/>
</dbReference>
<dbReference type="PANTHER" id="PTHR34448">
    <property type="entry name" value="AMINOPEPTIDASE"/>
    <property type="match status" value="1"/>
</dbReference>
<name>A0A971S0U7_9BACT</name>
<keyword evidence="6" id="KW-0645">Protease</keyword>
<evidence type="ECO:0000256" key="8">
    <source>
        <dbReference type="ARBA" id="ARBA00022801"/>
    </source>
</evidence>
<evidence type="ECO:0000256" key="1">
    <source>
        <dbReference type="ARBA" id="ARBA00001941"/>
    </source>
</evidence>
<evidence type="ECO:0000313" key="11">
    <source>
        <dbReference type="Proteomes" id="UP000777265"/>
    </source>
</evidence>
<keyword evidence="5 10" id="KW-0031">Aminopeptidase</keyword>